<evidence type="ECO:0000256" key="1">
    <source>
        <dbReference type="SAM" id="MobiDB-lite"/>
    </source>
</evidence>
<comment type="caution">
    <text evidence="2">The sequence shown here is derived from an EMBL/GenBank/DDBJ whole genome shotgun (WGS) entry which is preliminary data.</text>
</comment>
<accession>A0ABU8MAR9</accession>
<evidence type="ECO:0000313" key="3">
    <source>
        <dbReference type="Proteomes" id="UP001369736"/>
    </source>
</evidence>
<dbReference type="EMBL" id="JBBEGM010000010">
    <property type="protein sequence ID" value="MEJ2863969.1"/>
    <property type="molecule type" value="Genomic_DNA"/>
</dbReference>
<proteinExistence type="predicted"/>
<reference evidence="2 3" key="1">
    <citation type="submission" date="2024-03" db="EMBL/GenBank/DDBJ databases">
        <title>Actinomycetospora sp. OC33-EN07, a novel actinomycete isolated from wild orchid (Aerides multiflora).</title>
        <authorList>
            <person name="Suriyachadkun C."/>
        </authorList>
    </citation>
    <scope>NUCLEOTIDE SEQUENCE [LARGE SCALE GENOMIC DNA]</scope>
    <source>
        <strain evidence="2 3">OC33-EN07</strain>
    </source>
</reference>
<sequence length="113" mass="12253">MRVCSGGRRDRAAAEPELTRQMMLGWIAATGPIRHESQLLADLRPLLREGQERGEVADAALACPDAAAVRALLRRAPRRRSRAPSSTSRGTRGCTRYPLINDSDPGHVLGSVP</sequence>
<feature type="compositionally biased region" description="Low complexity" evidence="1">
    <location>
        <begin position="83"/>
        <end position="93"/>
    </location>
</feature>
<protein>
    <submittedName>
        <fullName evidence="2">Uncharacterized protein</fullName>
    </submittedName>
</protein>
<dbReference type="Proteomes" id="UP001369736">
    <property type="component" value="Unassembled WGS sequence"/>
</dbReference>
<evidence type="ECO:0000313" key="2">
    <source>
        <dbReference type="EMBL" id="MEJ2863969.1"/>
    </source>
</evidence>
<dbReference type="RefSeq" id="WP_337705337.1">
    <property type="nucleotide sequence ID" value="NZ_JBBEGM010000010.1"/>
</dbReference>
<gene>
    <name evidence="2" type="ORF">WCD58_22630</name>
</gene>
<feature type="region of interest" description="Disordered" evidence="1">
    <location>
        <begin position="73"/>
        <end position="113"/>
    </location>
</feature>
<keyword evidence="3" id="KW-1185">Reference proteome</keyword>
<name>A0ABU8MAR9_9PSEU</name>
<organism evidence="2 3">
    <name type="scientific">Actinomycetospora flava</name>
    <dbReference type="NCBI Taxonomy" id="3129232"/>
    <lineage>
        <taxon>Bacteria</taxon>
        <taxon>Bacillati</taxon>
        <taxon>Actinomycetota</taxon>
        <taxon>Actinomycetes</taxon>
        <taxon>Pseudonocardiales</taxon>
        <taxon>Pseudonocardiaceae</taxon>
        <taxon>Actinomycetospora</taxon>
    </lineage>
</organism>
<feature type="compositionally biased region" description="Basic residues" evidence="1">
    <location>
        <begin position="73"/>
        <end position="82"/>
    </location>
</feature>